<sequence length="74" mass="8553">TIFNTLLLNSIAYLRLSSEGKYPVIFLITRWVALSSCVLDIFAIFIYLFLSLGRIRIPSKPRMILTLIPYTSRE</sequence>
<feature type="non-terminal residue" evidence="2">
    <location>
        <position position="1"/>
    </location>
</feature>
<keyword evidence="1" id="KW-0812">Transmembrane</keyword>
<proteinExistence type="predicted"/>
<keyword evidence="1" id="KW-1133">Transmembrane helix</keyword>
<dbReference type="EMBL" id="LAZR01028315">
    <property type="protein sequence ID" value="KKL62986.1"/>
    <property type="molecule type" value="Genomic_DNA"/>
</dbReference>
<protein>
    <submittedName>
        <fullName evidence="2">Uncharacterized protein</fullName>
    </submittedName>
</protein>
<organism evidence="2">
    <name type="scientific">marine sediment metagenome</name>
    <dbReference type="NCBI Taxonomy" id="412755"/>
    <lineage>
        <taxon>unclassified sequences</taxon>
        <taxon>metagenomes</taxon>
        <taxon>ecological metagenomes</taxon>
    </lineage>
</organism>
<feature type="transmembrane region" description="Helical" evidence="1">
    <location>
        <begin position="24"/>
        <end position="50"/>
    </location>
</feature>
<accession>A0A0F9E9V2</accession>
<reference evidence="2" key="1">
    <citation type="journal article" date="2015" name="Nature">
        <title>Complex archaea that bridge the gap between prokaryotes and eukaryotes.</title>
        <authorList>
            <person name="Spang A."/>
            <person name="Saw J.H."/>
            <person name="Jorgensen S.L."/>
            <person name="Zaremba-Niedzwiedzka K."/>
            <person name="Martijn J."/>
            <person name="Lind A.E."/>
            <person name="van Eijk R."/>
            <person name="Schleper C."/>
            <person name="Guy L."/>
            <person name="Ettema T.J."/>
        </authorList>
    </citation>
    <scope>NUCLEOTIDE SEQUENCE</scope>
</reference>
<keyword evidence="1" id="KW-0472">Membrane</keyword>
<dbReference type="AlphaFoldDB" id="A0A0F9E9V2"/>
<gene>
    <name evidence="2" type="ORF">LCGC14_2179640</name>
</gene>
<comment type="caution">
    <text evidence="2">The sequence shown here is derived from an EMBL/GenBank/DDBJ whole genome shotgun (WGS) entry which is preliminary data.</text>
</comment>
<evidence type="ECO:0000256" key="1">
    <source>
        <dbReference type="SAM" id="Phobius"/>
    </source>
</evidence>
<evidence type="ECO:0000313" key="2">
    <source>
        <dbReference type="EMBL" id="KKL62986.1"/>
    </source>
</evidence>
<name>A0A0F9E9V2_9ZZZZ</name>